<comment type="caution">
    <text evidence="3">The sequence shown here is derived from an EMBL/GenBank/DDBJ whole genome shotgun (WGS) entry which is preliminary data.</text>
</comment>
<keyword evidence="1" id="KW-1133">Transmembrane helix</keyword>
<evidence type="ECO:0000256" key="1">
    <source>
        <dbReference type="SAM" id="Phobius"/>
    </source>
</evidence>
<dbReference type="InterPro" id="IPR036188">
    <property type="entry name" value="FAD/NAD-bd_sf"/>
</dbReference>
<feature type="domain" description="FAD dependent oxidoreductase" evidence="2">
    <location>
        <begin position="23"/>
        <end position="115"/>
    </location>
</feature>
<accession>A0A0A1UW04</accession>
<evidence type="ECO:0000313" key="4">
    <source>
        <dbReference type="Proteomes" id="UP000030151"/>
    </source>
</evidence>
<dbReference type="OrthoDB" id="4913900at2759"/>
<proteinExistence type="predicted"/>
<gene>
    <name evidence="3" type="ORF">X797_005037</name>
</gene>
<feature type="transmembrane region" description="Helical" evidence="1">
    <location>
        <begin position="20"/>
        <end position="40"/>
    </location>
</feature>
<dbReference type="HOGENOM" id="CLU_044367_0_0_1"/>
<reference evidence="3 4" key="1">
    <citation type="submission" date="2014-02" db="EMBL/GenBank/DDBJ databases">
        <title>The genome sequence of the entomopathogenic fungus Metarhizium robertsii ARSEF 2575.</title>
        <authorList>
            <person name="Giuliano Garisto Donzelli B."/>
            <person name="Roe B.A."/>
            <person name="Macmil S.L."/>
            <person name="Krasnoff S.B."/>
            <person name="Gibson D.M."/>
        </authorList>
    </citation>
    <scope>NUCLEOTIDE SEQUENCE [LARGE SCALE GENOMIC DNA]</scope>
    <source>
        <strain evidence="3 4">ARSEF 2575</strain>
    </source>
</reference>
<dbReference type="EMBL" id="JELW01000007">
    <property type="protein sequence ID" value="EXV01521.1"/>
    <property type="molecule type" value="Genomic_DNA"/>
</dbReference>
<sequence>MDPNGHDSAKTPRSTDQKSSIAVAIIGGGVAGCIQAIYLAEAYPWLRILIFEKNTDILSGTSRINPGRSNLGFHYRHLETAIFCQDTTVKFAKFLRRIGCQHIFAQAPQRGIYVIMESPIQVLGNVIKPVFYPEEVVPVFEQIKAHAIEKYTDDRDFENLFGPPERICRQLARKEYESFLAPGILASVATCYETAEMTFNTNSICSFLSSHVQSFKNISIRTKAKVTQLQNIDQADGGGYRIGWSNLRNGKDQTDAVQLLTLACWENIGIFRQQLNEPGGGPTHNRLKMLGILDIHVQADLLKTIRPIFVASGPFCMISPQELIEDSNGHIHCVCACTLAIATNVMTVLDSEPIPFSYERMLSGTMSHEERMQMANPILSGAKQYFACLKDADLIDVRFGTPVSTIGGIIQDVTDLATGCMLMKQ</sequence>
<dbReference type="Pfam" id="PF01266">
    <property type="entry name" value="DAO"/>
    <property type="match status" value="1"/>
</dbReference>
<dbReference type="SUPFAM" id="SSF51905">
    <property type="entry name" value="FAD/NAD(P)-binding domain"/>
    <property type="match status" value="1"/>
</dbReference>
<dbReference type="Proteomes" id="UP000030151">
    <property type="component" value="Unassembled WGS sequence"/>
</dbReference>
<organism evidence="3 4">
    <name type="scientific">Metarhizium robertsii</name>
    <dbReference type="NCBI Taxonomy" id="568076"/>
    <lineage>
        <taxon>Eukaryota</taxon>
        <taxon>Fungi</taxon>
        <taxon>Dikarya</taxon>
        <taxon>Ascomycota</taxon>
        <taxon>Pezizomycotina</taxon>
        <taxon>Sordariomycetes</taxon>
        <taxon>Hypocreomycetidae</taxon>
        <taxon>Hypocreales</taxon>
        <taxon>Clavicipitaceae</taxon>
        <taxon>Metarhizium</taxon>
    </lineage>
</organism>
<dbReference type="InterPro" id="IPR006076">
    <property type="entry name" value="FAD-dep_OxRdtase"/>
</dbReference>
<evidence type="ECO:0000313" key="3">
    <source>
        <dbReference type="EMBL" id="EXV01521.1"/>
    </source>
</evidence>
<keyword evidence="1" id="KW-0472">Membrane</keyword>
<protein>
    <recommendedName>
        <fullName evidence="2">FAD dependent oxidoreductase domain-containing protein</fullName>
    </recommendedName>
</protein>
<name>A0A0A1UW04_9HYPO</name>
<dbReference type="AlphaFoldDB" id="A0A0A1UW04"/>
<dbReference type="Gene3D" id="3.50.50.60">
    <property type="entry name" value="FAD/NAD(P)-binding domain"/>
    <property type="match status" value="1"/>
</dbReference>
<keyword evidence="1" id="KW-0812">Transmembrane</keyword>
<evidence type="ECO:0000259" key="2">
    <source>
        <dbReference type="Pfam" id="PF01266"/>
    </source>
</evidence>